<keyword evidence="2" id="KW-0812">Transmembrane</keyword>
<feature type="transmembrane region" description="Helical" evidence="2">
    <location>
        <begin position="39"/>
        <end position="59"/>
    </location>
</feature>
<dbReference type="CDD" id="cd06225">
    <property type="entry name" value="HAMP"/>
    <property type="match status" value="1"/>
</dbReference>
<protein>
    <submittedName>
        <fullName evidence="4">Signal transduction histidine kinase</fullName>
    </submittedName>
</protein>
<feature type="region of interest" description="Disordered" evidence="1">
    <location>
        <begin position="1"/>
        <end position="30"/>
    </location>
</feature>
<sequence length="620" mass="67010">MTANERQRSARQAVPPARDRERSGGARPHIGSRGLRSQIVIVLSLVLLPAAIISGLWTWSQYRHLRTIKLAGATRAAERVAADINEFLRNNSVVAATQFARTDPAVSRRDRCEVRLSDVLRERREYSFAAVLVDDAVICVVDTGAHFVSDDDARAEVKAMYGRLLARPAGENGSTFLPLPDERLLILGARVRSAADEAPPPPAEERRVFVITGLRTNVLSYTIGAMRLGIDRGSAILSADGDVIARSSTPAIGDNWFPDGPSTLADAIGRLPPGENFAAQSQSGEQFRYFLASTVNPDLLVLTGYPETLLFASERSVLWSSLAPLLLMLAVATVGTLWVTERLVVRWITYLQRVTRVYGSGRLSVRAVRIGNAPRELAELGTAFNEMAANVASYARQLEHAAVEKDTLLRELHHRVKNNFQVIVSLLSLHKRAADAQARPTAPAEGDGLRFIEDHVQAMSVAYRVGYSSGDMGETPLAELMHDVIDCLRRTADMAEADIVEIPPAAGHVVDLDRAIGIALYLAALLPAYLDAVKRAAPDADGRTPKATVSAEVATAGPASGPLRLAIGTVPGIAIAVSPLQERLARAYIRQLGATSVDNGEPSRRTIVIPLDRLDANPGR</sequence>
<dbReference type="InterPro" id="IPR003660">
    <property type="entry name" value="HAMP_dom"/>
</dbReference>
<dbReference type="EMBL" id="JAASQI010000002">
    <property type="protein sequence ID" value="NIJ57143.1"/>
    <property type="molecule type" value="Genomic_DNA"/>
</dbReference>
<gene>
    <name evidence="4" type="ORF">FHS82_000969</name>
</gene>
<dbReference type="GO" id="GO:0016301">
    <property type="term" value="F:kinase activity"/>
    <property type="evidence" value="ECO:0007669"/>
    <property type="project" value="UniProtKB-KW"/>
</dbReference>
<dbReference type="InterPro" id="IPR011495">
    <property type="entry name" value="Sig_transdc_His_kin_sub2_dim/P"/>
</dbReference>
<dbReference type="RefSeq" id="WP_166949390.1">
    <property type="nucleotide sequence ID" value="NZ_JAASQI010000002.1"/>
</dbReference>
<keyword evidence="5" id="KW-1185">Reference proteome</keyword>
<accession>A0ABX0UW23</accession>
<dbReference type="Pfam" id="PF07568">
    <property type="entry name" value="HisKA_2"/>
    <property type="match status" value="1"/>
</dbReference>
<keyword evidence="2" id="KW-0472">Membrane</keyword>
<evidence type="ECO:0000259" key="3">
    <source>
        <dbReference type="PROSITE" id="PS50885"/>
    </source>
</evidence>
<evidence type="ECO:0000313" key="4">
    <source>
        <dbReference type="EMBL" id="NIJ57143.1"/>
    </source>
</evidence>
<evidence type="ECO:0000313" key="5">
    <source>
        <dbReference type="Proteomes" id="UP001429580"/>
    </source>
</evidence>
<keyword evidence="4" id="KW-0418">Kinase</keyword>
<keyword evidence="2" id="KW-1133">Transmembrane helix</keyword>
<dbReference type="Gene3D" id="6.10.340.10">
    <property type="match status" value="1"/>
</dbReference>
<proteinExistence type="predicted"/>
<dbReference type="PROSITE" id="PS50885">
    <property type="entry name" value="HAMP"/>
    <property type="match status" value="1"/>
</dbReference>
<feature type="domain" description="HAMP" evidence="3">
    <location>
        <begin position="342"/>
        <end position="396"/>
    </location>
</feature>
<organism evidence="4 5">
    <name type="scientific">Pseudochelatococcus lubricantis</name>
    <dbReference type="NCBI Taxonomy" id="1538102"/>
    <lineage>
        <taxon>Bacteria</taxon>
        <taxon>Pseudomonadati</taxon>
        <taxon>Pseudomonadota</taxon>
        <taxon>Alphaproteobacteria</taxon>
        <taxon>Hyphomicrobiales</taxon>
        <taxon>Chelatococcaceae</taxon>
        <taxon>Pseudochelatococcus</taxon>
    </lineage>
</organism>
<dbReference type="Proteomes" id="UP001429580">
    <property type="component" value="Unassembled WGS sequence"/>
</dbReference>
<name>A0ABX0UW23_9HYPH</name>
<dbReference type="SMART" id="SM00304">
    <property type="entry name" value="HAMP"/>
    <property type="match status" value="1"/>
</dbReference>
<keyword evidence="4" id="KW-0808">Transferase</keyword>
<reference evidence="4 5" key="1">
    <citation type="submission" date="2020-03" db="EMBL/GenBank/DDBJ databases">
        <title>Genomic Encyclopedia of Type Strains, Phase IV (KMG-IV): sequencing the most valuable type-strain genomes for metagenomic binning, comparative biology and taxonomic classification.</title>
        <authorList>
            <person name="Goeker M."/>
        </authorList>
    </citation>
    <scope>NUCLEOTIDE SEQUENCE [LARGE SCALE GENOMIC DNA]</scope>
    <source>
        <strain evidence="4 5">DSM 103870</strain>
    </source>
</reference>
<evidence type="ECO:0000256" key="1">
    <source>
        <dbReference type="SAM" id="MobiDB-lite"/>
    </source>
</evidence>
<comment type="caution">
    <text evidence="4">The sequence shown here is derived from an EMBL/GenBank/DDBJ whole genome shotgun (WGS) entry which is preliminary data.</text>
</comment>
<evidence type="ECO:0000256" key="2">
    <source>
        <dbReference type="SAM" id="Phobius"/>
    </source>
</evidence>